<reference evidence="4" key="2">
    <citation type="submission" date="2012-01" db="EMBL/GenBank/DDBJ databases">
        <authorList>
            <person name="Biehl B.S."/>
            <person name="Ding Y."/>
            <person name="Dugan-Rocha S.P."/>
            <person name="Gibbs R.A."/>
            <person name="Glasner J.D."/>
            <person name="Kovar C."/>
            <person name="Muzny D.M."/>
            <person name="Neeno-Eckwall E.C."/>
            <person name="Perna N.T."/>
            <person name="Qin X."/>
            <person name="von Bodman S.B."/>
            <person name="Weinstock G.M."/>
        </authorList>
    </citation>
    <scope>NUCLEOTIDE SEQUENCE</scope>
    <source>
        <strain evidence="4">DC283</strain>
    </source>
</reference>
<dbReference type="PATRIC" id="fig|660596.6.peg.1359"/>
<keyword evidence="6" id="KW-1185">Reference proteome</keyword>
<proteinExistence type="predicted"/>
<evidence type="ECO:0000313" key="6">
    <source>
        <dbReference type="Proteomes" id="UP000192380"/>
    </source>
</evidence>
<dbReference type="RefSeq" id="WP_006118723.1">
    <property type="nucleotide sequence ID" value="NZ_AHIE01000008.1"/>
</dbReference>
<evidence type="ECO:0000313" key="2">
    <source>
        <dbReference type="EMBL" id="ARF49647.1"/>
    </source>
</evidence>
<name>H3RBK7_PANSE</name>
<protein>
    <submittedName>
        <fullName evidence="4">Uncharacterized protein</fullName>
    </submittedName>
</protein>
<dbReference type="KEGG" id="pstw:DSJ_01495"/>
<reference evidence="4 5" key="1">
    <citation type="journal article" date="2012" name="Mol. Microbiol.">
        <title>The genetic and structural basis of two distinct terminal side branch residues in stewartan and amylovoran exopolysaccharides and their potential role in host adaptation.</title>
        <authorList>
            <person name="Wang X."/>
            <person name="Yang F."/>
            <person name="von Bodman S.B."/>
        </authorList>
    </citation>
    <scope>NUCLEOTIDE SEQUENCE [LARGE SCALE GENOMIC DNA]</scope>
    <source>
        <strain evidence="4 5">DC283</strain>
    </source>
</reference>
<evidence type="ECO:0000313" key="1">
    <source>
        <dbReference type="EMBL" id="ARF48186.1"/>
    </source>
</evidence>
<accession>H3RBK7</accession>
<sequence>MRNNLTRFELIDKSCQASTYLNQARGVLCSMLDAENSDSETSWRYGALLTLICAACDEIEPAMNSTVKEPEGKA</sequence>
<gene>
    <name evidence="3" type="ORF">CKS_0979</name>
    <name evidence="4" type="ORF">CKS_4098</name>
    <name evidence="1" type="ORF">DSJ_01495</name>
    <name evidence="2" type="ORF">DSJ_10050</name>
</gene>
<dbReference type="STRING" id="660596.DSJ_01495"/>
<dbReference type="EMBL" id="AHIE01000008">
    <property type="protein sequence ID" value="EHU01346.1"/>
    <property type="molecule type" value="Genomic_DNA"/>
</dbReference>
<evidence type="ECO:0000313" key="5">
    <source>
        <dbReference type="Proteomes" id="UP000005050"/>
    </source>
</evidence>
<dbReference type="Proteomes" id="UP000192380">
    <property type="component" value="Chromosome"/>
</dbReference>
<dbReference type="EMBL" id="CP017581">
    <property type="protein sequence ID" value="ARF49647.1"/>
    <property type="molecule type" value="Genomic_DNA"/>
</dbReference>
<evidence type="ECO:0000313" key="3">
    <source>
        <dbReference type="EMBL" id="EHT99068.1"/>
    </source>
</evidence>
<organism evidence="4 5">
    <name type="scientific">Pantoea stewartii subsp. stewartii DC283</name>
    <dbReference type="NCBI Taxonomy" id="660596"/>
    <lineage>
        <taxon>Bacteria</taxon>
        <taxon>Pseudomonadati</taxon>
        <taxon>Pseudomonadota</taxon>
        <taxon>Gammaproteobacteria</taxon>
        <taxon>Enterobacterales</taxon>
        <taxon>Erwiniaceae</taxon>
        <taxon>Pantoea</taxon>
    </lineage>
</organism>
<dbReference type="OrthoDB" id="9956858at2"/>
<dbReference type="KEGG" id="pstw:DSJ_10050"/>
<dbReference type="Proteomes" id="UP000005050">
    <property type="component" value="Unassembled WGS sequence"/>
</dbReference>
<dbReference type="EMBL" id="CP017581">
    <property type="protein sequence ID" value="ARF48186.1"/>
    <property type="molecule type" value="Genomic_DNA"/>
</dbReference>
<dbReference type="AlphaFoldDB" id="H3RBK7"/>
<dbReference type="EMBL" id="AHIE01000030">
    <property type="protein sequence ID" value="EHT99068.1"/>
    <property type="molecule type" value="Genomic_DNA"/>
</dbReference>
<evidence type="ECO:0000313" key="4">
    <source>
        <dbReference type="EMBL" id="EHU01346.1"/>
    </source>
</evidence>
<reference evidence="1 6" key="3">
    <citation type="submission" date="2016-10" db="EMBL/GenBank/DDBJ databases">
        <title>Complete Genome Assembly of Pantoea stewartii subsp. stewartii DC283, a Corn Pathogen.</title>
        <authorList>
            <person name="Duong D.A."/>
            <person name="Stevens A.M."/>
            <person name="Jensen R.V."/>
        </authorList>
    </citation>
    <scope>NUCLEOTIDE SEQUENCE [LARGE SCALE GENOMIC DNA]</scope>
    <source>
        <strain evidence="1 6">DC283</strain>
    </source>
</reference>